<gene>
    <name evidence="1" type="ORF">D3A95_13045</name>
</gene>
<dbReference type="RefSeq" id="WP_181495371.1">
    <property type="nucleotide sequence ID" value="NZ_CP032152.1"/>
</dbReference>
<protein>
    <submittedName>
        <fullName evidence="1">Uncharacterized protein</fullName>
    </submittedName>
</protein>
<keyword evidence="2" id="KW-1185">Reference proteome</keyword>
<dbReference type="Proteomes" id="UP000261812">
    <property type="component" value="Chromosome"/>
</dbReference>
<reference evidence="2" key="1">
    <citation type="submission" date="2018-09" db="EMBL/GenBank/DDBJ databases">
        <title>Complete genome sequence of thermophilic cyanobacteria strain Thermosynechococcus elongatus PKUAC-SCTE542.</title>
        <authorList>
            <person name="Liang Y."/>
            <person name="Tang J."/>
            <person name="Daroch M."/>
        </authorList>
    </citation>
    <scope>NUCLEOTIDE SEQUENCE [LARGE SCALE GENOMIC DNA]</scope>
    <source>
        <strain evidence="2">E542</strain>
    </source>
</reference>
<evidence type="ECO:0000313" key="2">
    <source>
        <dbReference type="Proteomes" id="UP000261812"/>
    </source>
</evidence>
<dbReference type="EMBL" id="CP032152">
    <property type="protein sequence ID" value="AXY68642.1"/>
    <property type="molecule type" value="Genomic_DNA"/>
</dbReference>
<proteinExistence type="predicted"/>
<accession>A0A3B7MFI2</accession>
<organism evidence="1 2">
    <name type="scientific">Thermosynechococcus sichuanensis E542</name>
    <dbReference type="NCBI Taxonomy" id="2016101"/>
    <lineage>
        <taxon>Bacteria</taxon>
        <taxon>Bacillati</taxon>
        <taxon>Cyanobacteriota</taxon>
        <taxon>Cyanophyceae</taxon>
        <taxon>Acaryochloridales</taxon>
        <taxon>Thermosynechococcaceae</taxon>
        <taxon>Thermosynechococcus</taxon>
        <taxon>Thermosynechococcus sichuanensis</taxon>
    </lineage>
</organism>
<dbReference type="AlphaFoldDB" id="A0A3B7MFI2"/>
<dbReference type="KEGG" id="tsq:D3A95_13045"/>
<sequence length="61" mass="6829">MELPTLQERLAIVLAKRESLKKLLELPGHGTLTIDIESALAELDELISDFKRTFPDLDIPA</sequence>
<name>A0A3B7MFI2_9CYAN</name>
<evidence type="ECO:0000313" key="1">
    <source>
        <dbReference type="EMBL" id="AXY68642.1"/>
    </source>
</evidence>